<feature type="compositionally biased region" description="Acidic residues" evidence="2">
    <location>
        <begin position="359"/>
        <end position="384"/>
    </location>
</feature>
<protein>
    <recommendedName>
        <fullName evidence="6">DUF4218 domain-containing protein</fullName>
    </recommendedName>
</protein>
<feature type="domain" description="Transposase-associated" evidence="4">
    <location>
        <begin position="283"/>
        <end position="357"/>
    </location>
</feature>
<evidence type="ECO:0000256" key="1">
    <source>
        <dbReference type="SAM" id="Coils"/>
    </source>
</evidence>
<evidence type="ECO:0000313" key="5">
    <source>
        <dbReference type="EMBL" id="GEU71570.1"/>
    </source>
</evidence>
<dbReference type="Pfam" id="PF02992">
    <property type="entry name" value="Transposase_21"/>
    <property type="match status" value="1"/>
</dbReference>
<comment type="caution">
    <text evidence="5">The sequence shown here is derived from an EMBL/GenBank/DDBJ whole genome shotgun (WGS) entry which is preliminary data.</text>
</comment>
<evidence type="ECO:0000256" key="2">
    <source>
        <dbReference type="SAM" id="MobiDB-lite"/>
    </source>
</evidence>
<dbReference type="InterPro" id="IPR004242">
    <property type="entry name" value="Transposase_21"/>
</dbReference>
<sequence length="887" mass="103020">MRNEEIASWDLGQMHMGRSGLGVGTVPLVMKASACQIAKRASPTQQIRQAFEQGCNVLVKDLDVLLAPVAENKRKMEQEEAETNLQTMRDFLLCLRKQKLKELYEVPRVNYLDRPCGCLEITGLSTDRVALVEYMGVWFRYEVSEAVESPIYLSSLYFGHYSRISDDFKTVVTKLSQMTTIIDHKNEGLSTDHVALFEYMRVWFRYDVSEAVEYRYADADYLVKYKYGSGQLSMVMDLLILDFQCIKYRYGSRSGSGLGYFLIVVNRKVNQIIDLIVLENMDKSWMNIAHRLSDPRYELGVNKFLDFAYRNKQVSSKVPCRCKDCNNYRKHSRPTILRHKMQRGITVSYENWIHRGEPYDDLDDSDDDMPISEDSEGDNDMDDDDLDEMLNNIKESRGGVNWHSNGESSRFYGEKIHVCVNDCVLYQNKYSYTQCPNVECKEPREAWKHLDRVEPSFASDPCNIRLGLATDGFNLFGNQSNPYSIWPVFFVPYNLPPWKCMKDPYMFMLMLIHGPNSPGINIDVYLQPLVDELNDLWFGVKAYDLHKKENFRLRAALLWTINDFPAYIMLSGWTGKCYNACPTCMNETSSCYLRHSKKICYMGHRRFLPPSHLWRRDKINFDGKVDYRVQVAPKFAPKPGNEILNKIDYYFNTRKHIMHVVKNVTESLTATIFNIKRKTKDTWKSHRDLMDERLKKSLHVRSQSNSSSLIMPMACYHLTKDEKQKILGFWKLLKFPDGDASNWIFPPSFFDIMVHLLIHLPYEAKISGPPKYRWIFPFDRKMRTLKGYVKNQAHREGCIYSTCCRHKISFRRIDMNKLRSEKAASSGTPAEICFKLLKSVPGHLRGRLAPKKEILALENLRAIVASKKNKSAALEKNLKEAAVKQDE</sequence>
<organism evidence="5">
    <name type="scientific">Tanacetum cinerariifolium</name>
    <name type="common">Dalmatian daisy</name>
    <name type="synonym">Chrysanthemum cinerariifolium</name>
    <dbReference type="NCBI Taxonomy" id="118510"/>
    <lineage>
        <taxon>Eukaryota</taxon>
        <taxon>Viridiplantae</taxon>
        <taxon>Streptophyta</taxon>
        <taxon>Embryophyta</taxon>
        <taxon>Tracheophyta</taxon>
        <taxon>Spermatophyta</taxon>
        <taxon>Magnoliopsida</taxon>
        <taxon>eudicotyledons</taxon>
        <taxon>Gunneridae</taxon>
        <taxon>Pentapetalae</taxon>
        <taxon>asterids</taxon>
        <taxon>campanulids</taxon>
        <taxon>Asterales</taxon>
        <taxon>Asteraceae</taxon>
        <taxon>Asteroideae</taxon>
        <taxon>Anthemideae</taxon>
        <taxon>Anthemidinae</taxon>
        <taxon>Tanacetum</taxon>
    </lineage>
</organism>
<keyword evidence="1" id="KW-0175">Coiled coil</keyword>
<dbReference type="Pfam" id="PF13960">
    <property type="entry name" value="DUF4218"/>
    <property type="match status" value="1"/>
</dbReference>
<name>A0A6L2MD23_TANCI</name>
<gene>
    <name evidence="5" type="ORF">Tci_043548</name>
</gene>
<accession>A0A6L2MD23</accession>
<dbReference type="InterPro" id="IPR025452">
    <property type="entry name" value="DUF4218"/>
</dbReference>
<dbReference type="InterPro" id="IPR029480">
    <property type="entry name" value="Transpos_assoc"/>
</dbReference>
<feature type="domain" description="DUF4218" evidence="3">
    <location>
        <begin position="743"/>
        <end position="801"/>
    </location>
</feature>
<evidence type="ECO:0008006" key="6">
    <source>
        <dbReference type="Google" id="ProtNLM"/>
    </source>
</evidence>
<feature type="region of interest" description="Disordered" evidence="2">
    <location>
        <begin position="358"/>
        <end position="384"/>
    </location>
</feature>
<dbReference type="Pfam" id="PF13963">
    <property type="entry name" value="Transpos_assoc"/>
    <property type="match status" value="1"/>
</dbReference>
<evidence type="ECO:0000259" key="3">
    <source>
        <dbReference type="Pfam" id="PF13960"/>
    </source>
</evidence>
<feature type="coiled-coil region" evidence="1">
    <location>
        <begin position="857"/>
        <end position="884"/>
    </location>
</feature>
<dbReference type="PANTHER" id="PTHR10775">
    <property type="entry name" value="OS08G0208400 PROTEIN"/>
    <property type="match status" value="1"/>
</dbReference>
<proteinExistence type="predicted"/>
<evidence type="ECO:0000259" key="4">
    <source>
        <dbReference type="Pfam" id="PF13963"/>
    </source>
</evidence>
<dbReference type="AlphaFoldDB" id="A0A6L2MD23"/>
<dbReference type="EMBL" id="BKCJ010006328">
    <property type="protein sequence ID" value="GEU71570.1"/>
    <property type="molecule type" value="Genomic_DNA"/>
</dbReference>
<dbReference type="PANTHER" id="PTHR10775:SF185">
    <property type="entry name" value="OS08G0208400 PROTEIN"/>
    <property type="match status" value="1"/>
</dbReference>
<reference evidence="5" key="1">
    <citation type="journal article" date="2019" name="Sci. Rep.">
        <title>Draft genome of Tanacetum cinerariifolium, the natural source of mosquito coil.</title>
        <authorList>
            <person name="Yamashiro T."/>
            <person name="Shiraishi A."/>
            <person name="Satake H."/>
            <person name="Nakayama K."/>
        </authorList>
    </citation>
    <scope>NUCLEOTIDE SEQUENCE</scope>
</reference>